<organism evidence="1 2">
    <name type="scientific">Westerdykella ornata</name>
    <dbReference type="NCBI Taxonomy" id="318751"/>
    <lineage>
        <taxon>Eukaryota</taxon>
        <taxon>Fungi</taxon>
        <taxon>Dikarya</taxon>
        <taxon>Ascomycota</taxon>
        <taxon>Pezizomycotina</taxon>
        <taxon>Dothideomycetes</taxon>
        <taxon>Pleosporomycetidae</taxon>
        <taxon>Pleosporales</taxon>
        <taxon>Sporormiaceae</taxon>
        <taxon>Westerdykella</taxon>
    </lineage>
</organism>
<dbReference type="AlphaFoldDB" id="A0A6A6JQC5"/>
<reference evidence="1" key="1">
    <citation type="journal article" date="2020" name="Stud. Mycol.">
        <title>101 Dothideomycetes genomes: a test case for predicting lifestyles and emergence of pathogens.</title>
        <authorList>
            <person name="Haridas S."/>
            <person name="Albert R."/>
            <person name="Binder M."/>
            <person name="Bloem J."/>
            <person name="Labutti K."/>
            <person name="Salamov A."/>
            <person name="Andreopoulos B."/>
            <person name="Baker S."/>
            <person name="Barry K."/>
            <person name="Bills G."/>
            <person name="Bluhm B."/>
            <person name="Cannon C."/>
            <person name="Castanera R."/>
            <person name="Culley D."/>
            <person name="Daum C."/>
            <person name="Ezra D."/>
            <person name="Gonzalez J."/>
            <person name="Henrissat B."/>
            <person name="Kuo A."/>
            <person name="Liang C."/>
            <person name="Lipzen A."/>
            <person name="Lutzoni F."/>
            <person name="Magnuson J."/>
            <person name="Mondo S."/>
            <person name="Nolan M."/>
            <person name="Ohm R."/>
            <person name="Pangilinan J."/>
            <person name="Park H.-J."/>
            <person name="Ramirez L."/>
            <person name="Alfaro M."/>
            <person name="Sun H."/>
            <person name="Tritt A."/>
            <person name="Yoshinaga Y."/>
            <person name="Zwiers L.-H."/>
            <person name="Turgeon B."/>
            <person name="Goodwin S."/>
            <person name="Spatafora J."/>
            <person name="Crous P."/>
            <person name="Grigoriev I."/>
        </authorList>
    </citation>
    <scope>NUCLEOTIDE SEQUENCE</scope>
    <source>
        <strain evidence="1">CBS 379.55</strain>
    </source>
</reference>
<feature type="non-terminal residue" evidence="1">
    <location>
        <position position="135"/>
    </location>
</feature>
<evidence type="ECO:0000313" key="2">
    <source>
        <dbReference type="Proteomes" id="UP000800097"/>
    </source>
</evidence>
<dbReference type="PANTHER" id="PTHR36195:SF4">
    <property type="entry name" value="DOMAIN PROTEIN, PUTATIVE (AFU_ORTHOLOGUE AFUA_5G01990)-RELATED"/>
    <property type="match status" value="1"/>
</dbReference>
<keyword evidence="2" id="KW-1185">Reference proteome</keyword>
<evidence type="ECO:0000313" key="1">
    <source>
        <dbReference type="EMBL" id="KAF2277169.1"/>
    </source>
</evidence>
<feature type="non-terminal residue" evidence="1">
    <location>
        <position position="1"/>
    </location>
</feature>
<proteinExistence type="predicted"/>
<gene>
    <name evidence="1" type="ORF">EI97DRAFT_354090</name>
</gene>
<accession>A0A6A6JQC5</accession>
<dbReference type="RefSeq" id="XP_033654708.1">
    <property type="nucleotide sequence ID" value="XM_033794880.1"/>
</dbReference>
<name>A0A6A6JQC5_WESOR</name>
<dbReference type="EMBL" id="ML986491">
    <property type="protein sequence ID" value="KAF2277169.1"/>
    <property type="molecule type" value="Genomic_DNA"/>
</dbReference>
<sequence length="135" mass="14960">LTAAFSSAQYLGSFYISNNCPETVYVWSTADTIGPMQTLKTGQHFIEYAHRNPQTGTGITVFISKDPDGLTNGSPLLLLAYSVDPTEQDNARIWYELDTLRGSPFEGQKVWLGGDACPEIRWEDGREPGEQVVKN</sequence>
<dbReference type="Proteomes" id="UP000800097">
    <property type="component" value="Unassembled WGS sequence"/>
</dbReference>
<protein>
    <submittedName>
        <fullName evidence="1">Uncharacterized protein</fullName>
    </submittedName>
</protein>
<dbReference type="PANTHER" id="PTHR36195">
    <property type="entry name" value="DOMAIN PROTEIN, PUTATIVE (AFU_ORTHOLOGUE AFUA_5G01990)-RELATED-RELATED"/>
    <property type="match status" value="1"/>
</dbReference>
<dbReference type="InterPro" id="IPR006771">
    <property type="entry name" value="CetA-like"/>
</dbReference>
<dbReference type="Pfam" id="PF04681">
    <property type="entry name" value="Bys1"/>
    <property type="match status" value="1"/>
</dbReference>
<dbReference type="OrthoDB" id="3682664at2759"/>
<dbReference type="GeneID" id="54548055"/>